<dbReference type="AlphaFoldDB" id="L9JCI6"/>
<dbReference type="InterPro" id="IPR000187">
    <property type="entry name" value="CRF"/>
</dbReference>
<evidence type="ECO:0000256" key="3">
    <source>
        <dbReference type="ARBA" id="ARBA00011328"/>
    </source>
</evidence>
<evidence type="ECO:0000256" key="1">
    <source>
        <dbReference type="ARBA" id="ARBA00004613"/>
    </source>
</evidence>
<organism evidence="11 12">
    <name type="scientific">Tupaia chinensis</name>
    <name type="common">Chinese tree shrew</name>
    <name type="synonym">Tupaia belangeri chinensis</name>
    <dbReference type="NCBI Taxonomy" id="246437"/>
    <lineage>
        <taxon>Eukaryota</taxon>
        <taxon>Metazoa</taxon>
        <taxon>Chordata</taxon>
        <taxon>Craniata</taxon>
        <taxon>Vertebrata</taxon>
        <taxon>Euteleostomi</taxon>
        <taxon>Mammalia</taxon>
        <taxon>Eutheria</taxon>
        <taxon>Euarchontoglires</taxon>
        <taxon>Scandentia</taxon>
        <taxon>Tupaiidae</taxon>
        <taxon>Tupaia</taxon>
    </lineage>
</organism>
<evidence type="ECO:0000256" key="7">
    <source>
        <dbReference type="ARBA" id="ARBA00025160"/>
    </source>
</evidence>
<evidence type="ECO:0000256" key="8">
    <source>
        <dbReference type="SAM" id="MobiDB-lite"/>
    </source>
</evidence>
<dbReference type="InterPro" id="IPR024270">
    <property type="entry name" value="Urocortin_II/III"/>
</dbReference>
<protein>
    <submittedName>
        <fullName evidence="11">Urocortin-3</fullName>
    </submittedName>
</protein>
<dbReference type="GO" id="GO:0005179">
    <property type="term" value="F:hormone activity"/>
    <property type="evidence" value="ECO:0007669"/>
    <property type="project" value="UniProtKB-KW"/>
</dbReference>
<feature type="region of interest" description="Disordered" evidence="8">
    <location>
        <begin position="179"/>
        <end position="218"/>
    </location>
</feature>
<dbReference type="GO" id="GO:0031669">
    <property type="term" value="P:cellular response to nutrient levels"/>
    <property type="evidence" value="ECO:0007669"/>
    <property type="project" value="TreeGrafter"/>
</dbReference>
<feature type="chain" id="PRO_5003999582" evidence="9">
    <location>
        <begin position="21"/>
        <end position="284"/>
    </location>
</feature>
<keyword evidence="12" id="KW-1185">Reference proteome</keyword>
<feature type="region of interest" description="Disordered" evidence="8">
    <location>
        <begin position="61"/>
        <end position="99"/>
    </location>
</feature>
<keyword evidence="6 9" id="KW-0732">Signal</keyword>
<dbReference type="Pfam" id="PF00473">
    <property type="entry name" value="CRF"/>
    <property type="match status" value="1"/>
</dbReference>
<dbReference type="GO" id="GO:0009755">
    <property type="term" value="P:hormone-mediated signaling pathway"/>
    <property type="evidence" value="ECO:0007669"/>
    <property type="project" value="TreeGrafter"/>
</dbReference>
<feature type="domain" description="Corticotropin-releasing factor" evidence="10">
    <location>
        <begin position="243"/>
        <end position="280"/>
    </location>
</feature>
<dbReference type="GO" id="GO:0007586">
    <property type="term" value="P:digestion"/>
    <property type="evidence" value="ECO:0007669"/>
    <property type="project" value="InterPro"/>
</dbReference>
<sequence>MLVPVHFLLLLLLLGGPSTGLSHHYYKAKPLFSCLNTALSEVKKGPPEDALLMSKRSFHYLPVQDPSSGEEEEAEEKEERKDKERRTFPGSRGGGGAGSARYKYLSQLRGKLDQDKGEMLVPVHFLLLLLLLGGPSTGLSHHYYKAKPLFSCLNTALSEVKKGPPEDALLMSKRSFHYLPVQDPSSGEEEEAEEKEERKDKERRTFPGSRGGGGAGSARYKYLSQLRGKLDQDKVKSDRHTKFTLSLDVPTNIMNILFNIAKAKNLQAKAAANAHLMAQIGRKK</sequence>
<evidence type="ECO:0000256" key="5">
    <source>
        <dbReference type="ARBA" id="ARBA00022702"/>
    </source>
</evidence>
<dbReference type="GO" id="GO:0005615">
    <property type="term" value="C:extracellular space"/>
    <property type="evidence" value="ECO:0007669"/>
    <property type="project" value="InterPro"/>
</dbReference>
<gene>
    <name evidence="11" type="ORF">TREES_T100016303</name>
</gene>
<evidence type="ECO:0000313" key="12">
    <source>
        <dbReference type="Proteomes" id="UP000011518"/>
    </source>
</evidence>
<reference evidence="12" key="2">
    <citation type="journal article" date="2013" name="Nat. Commun.">
        <title>Genome of the Chinese tree shrew.</title>
        <authorList>
            <person name="Fan Y."/>
            <person name="Huang Z.Y."/>
            <person name="Cao C.C."/>
            <person name="Chen C.S."/>
            <person name="Chen Y.X."/>
            <person name="Fan D.D."/>
            <person name="He J."/>
            <person name="Hou H.L."/>
            <person name="Hu L."/>
            <person name="Hu X.T."/>
            <person name="Jiang X.T."/>
            <person name="Lai R."/>
            <person name="Lang Y.S."/>
            <person name="Liang B."/>
            <person name="Liao S.G."/>
            <person name="Mu D."/>
            <person name="Ma Y.Y."/>
            <person name="Niu Y.Y."/>
            <person name="Sun X.Q."/>
            <person name="Xia J.Q."/>
            <person name="Xiao J."/>
            <person name="Xiong Z.Q."/>
            <person name="Xu L."/>
            <person name="Yang L."/>
            <person name="Zhang Y."/>
            <person name="Zhao W."/>
            <person name="Zhao X.D."/>
            <person name="Zheng Y.T."/>
            <person name="Zhou J.M."/>
            <person name="Zhu Y.B."/>
            <person name="Zhang G.J."/>
            <person name="Wang J."/>
            <person name="Yao Y.G."/>
        </authorList>
    </citation>
    <scope>NUCLEOTIDE SEQUENCE [LARGE SCALE GENOMIC DNA]</scope>
</reference>
<accession>L9JCI6</accession>
<dbReference type="EMBL" id="KB321062">
    <property type="protein sequence ID" value="ELW48335.1"/>
    <property type="molecule type" value="Genomic_DNA"/>
</dbReference>
<feature type="compositionally biased region" description="Basic and acidic residues" evidence="8">
    <location>
        <begin position="77"/>
        <end position="87"/>
    </location>
</feature>
<dbReference type="InParanoid" id="L9JCI6"/>
<evidence type="ECO:0000256" key="2">
    <source>
        <dbReference type="ARBA" id="ARBA00009287"/>
    </source>
</evidence>
<dbReference type="GO" id="GO:0051431">
    <property type="term" value="F:corticotropin-releasing hormone receptor 2 binding"/>
    <property type="evidence" value="ECO:0007669"/>
    <property type="project" value="InterPro"/>
</dbReference>
<evidence type="ECO:0000256" key="6">
    <source>
        <dbReference type="ARBA" id="ARBA00022729"/>
    </source>
</evidence>
<feature type="signal peptide" evidence="9">
    <location>
        <begin position="1"/>
        <end position="20"/>
    </location>
</feature>
<dbReference type="FunCoup" id="L9JCI6">
    <property type="interactions" value="303"/>
</dbReference>
<evidence type="ECO:0000259" key="10">
    <source>
        <dbReference type="Pfam" id="PF00473"/>
    </source>
</evidence>
<keyword evidence="5" id="KW-0372">Hormone</keyword>
<reference evidence="12" key="1">
    <citation type="submission" date="2012-07" db="EMBL/GenBank/DDBJ databases">
        <title>Genome of the Chinese tree shrew, a rising model animal genetically related to primates.</title>
        <authorList>
            <person name="Zhang G."/>
            <person name="Fan Y."/>
            <person name="Yao Y."/>
            <person name="Huang Z."/>
        </authorList>
    </citation>
    <scope>NUCLEOTIDE SEQUENCE [LARGE SCALE GENOMIC DNA]</scope>
</reference>
<comment type="subcellular location">
    <subcellularLocation>
        <location evidence="1">Secreted</location>
    </subcellularLocation>
</comment>
<name>L9JCI6_TUPCH</name>
<dbReference type="GO" id="GO:0007189">
    <property type="term" value="P:adenylate cyclase-activating G protein-coupled receptor signaling pathway"/>
    <property type="evidence" value="ECO:0007669"/>
    <property type="project" value="TreeGrafter"/>
</dbReference>
<proteinExistence type="inferred from homology"/>
<dbReference type="PANTHER" id="PTHR17575">
    <property type="entry name" value="UROCORTIN-2 AND 3"/>
    <property type="match status" value="1"/>
</dbReference>
<dbReference type="eggNOG" id="ENOG502S1WZ">
    <property type="taxonomic scope" value="Eukaryota"/>
</dbReference>
<evidence type="ECO:0000256" key="4">
    <source>
        <dbReference type="ARBA" id="ARBA00022525"/>
    </source>
</evidence>
<comment type="function">
    <text evidence="7">Suppresses food intake, delays gastric emptying and decreases heat-induced edema. Might represent an endogenous ligand for maintaining homeostasis after stress.</text>
</comment>
<evidence type="ECO:0000313" key="11">
    <source>
        <dbReference type="EMBL" id="ELW48335.1"/>
    </source>
</evidence>
<keyword evidence="4" id="KW-0964">Secreted</keyword>
<dbReference type="Proteomes" id="UP000011518">
    <property type="component" value="Unassembled WGS sequence"/>
</dbReference>
<feature type="compositionally biased region" description="Basic and acidic residues" evidence="8">
    <location>
        <begin position="195"/>
        <end position="205"/>
    </location>
</feature>
<comment type="subunit">
    <text evidence="3">Binds with high affinity to CRF receptors 2-alpha and 2-beta.</text>
</comment>
<dbReference type="PANTHER" id="PTHR17575:SF1">
    <property type="entry name" value="UROCORTIN-3"/>
    <property type="match status" value="1"/>
</dbReference>
<comment type="similarity">
    <text evidence="2">Belongs to the sauvagine/corticotropin-releasing factor/urotensin I family.</text>
</comment>
<evidence type="ECO:0000256" key="9">
    <source>
        <dbReference type="SAM" id="SignalP"/>
    </source>
</evidence>
<dbReference type="STRING" id="246437.L9JCI6"/>